<keyword evidence="5 7" id="KW-0472">Membrane</keyword>
<evidence type="ECO:0000256" key="2">
    <source>
        <dbReference type="ARBA" id="ARBA00022475"/>
    </source>
</evidence>
<evidence type="ECO:0000256" key="6">
    <source>
        <dbReference type="RuleBase" id="RU003942"/>
    </source>
</evidence>
<dbReference type="PANTHER" id="PTHR30561:SF7">
    <property type="entry name" value="GUANIDINIUM EFFLUX SYSTEM SUBUNIT GDNC-RELATED"/>
    <property type="match status" value="1"/>
</dbReference>
<dbReference type="SUPFAM" id="SSF103481">
    <property type="entry name" value="Multidrug resistance efflux transporter EmrE"/>
    <property type="match status" value="1"/>
</dbReference>
<reference evidence="8 9" key="1">
    <citation type="submission" date="2018-06" db="EMBL/GenBank/DDBJ databases">
        <authorList>
            <consortium name="Pathogen Informatics"/>
            <person name="Doyle S."/>
        </authorList>
    </citation>
    <scope>NUCLEOTIDE SEQUENCE [LARGE SCALE GENOMIC DNA]</scope>
    <source>
        <strain evidence="8 9">NCTC13102</strain>
    </source>
</reference>
<evidence type="ECO:0000256" key="1">
    <source>
        <dbReference type="ARBA" id="ARBA00004651"/>
    </source>
</evidence>
<evidence type="ECO:0000313" key="8">
    <source>
        <dbReference type="EMBL" id="SQB98255.1"/>
    </source>
</evidence>
<comment type="similarity">
    <text evidence="6">Belongs to the drug/metabolite transporter (DMT) superfamily. Small multidrug resistance (SMR) (TC 2.A.7.1) family.</text>
</comment>
<dbReference type="EMBL" id="UAWL01000006">
    <property type="protein sequence ID" value="SQB98255.1"/>
    <property type="molecule type" value="Genomic_DNA"/>
</dbReference>
<evidence type="ECO:0000256" key="3">
    <source>
        <dbReference type="ARBA" id="ARBA00022692"/>
    </source>
</evidence>
<evidence type="ECO:0000256" key="4">
    <source>
        <dbReference type="ARBA" id="ARBA00022989"/>
    </source>
</evidence>
<dbReference type="GO" id="GO:0022857">
    <property type="term" value="F:transmembrane transporter activity"/>
    <property type="evidence" value="ECO:0007669"/>
    <property type="project" value="InterPro"/>
</dbReference>
<organism evidence="8 9">
    <name type="scientific">Helicobacter fennelliae</name>
    <dbReference type="NCBI Taxonomy" id="215"/>
    <lineage>
        <taxon>Bacteria</taxon>
        <taxon>Pseudomonadati</taxon>
        <taxon>Campylobacterota</taxon>
        <taxon>Epsilonproteobacteria</taxon>
        <taxon>Campylobacterales</taxon>
        <taxon>Helicobacteraceae</taxon>
        <taxon>Helicobacter</taxon>
    </lineage>
</organism>
<accession>A0A2X3BQ54</accession>
<feature type="transmembrane region" description="Helical" evidence="7">
    <location>
        <begin position="32"/>
        <end position="53"/>
    </location>
</feature>
<keyword evidence="3 6" id="KW-0812">Transmembrane</keyword>
<comment type="subcellular location">
    <subcellularLocation>
        <location evidence="1 6">Cell membrane</location>
        <topology evidence="1 6">Multi-pass membrane protein</topology>
    </subcellularLocation>
</comment>
<dbReference type="InterPro" id="IPR045324">
    <property type="entry name" value="Small_multidrug_res"/>
</dbReference>
<keyword evidence="2" id="KW-1003">Cell membrane</keyword>
<dbReference type="AlphaFoldDB" id="A0A2X3BQ54"/>
<gene>
    <name evidence="8" type="primary">ykkC</name>
    <name evidence="8" type="ORF">NCTC13102_00712</name>
</gene>
<dbReference type="Gene3D" id="1.10.3730.20">
    <property type="match status" value="1"/>
</dbReference>
<feature type="transmembrane region" description="Helical" evidence="7">
    <location>
        <begin position="60"/>
        <end position="81"/>
    </location>
</feature>
<evidence type="ECO:0000256" key="5">
    <source>
        <dbReference type="ARBA" id="ARBA00023136"/>
    </source>
</evidence>
<keyword evidence="4 7" id="KW-1133">Transmembrane helix</keyword>
<dbReference type="PANTHER" id="PTHR30561">
    <property type="entry name" value="SMR FAMILY PROTON-DEPENDENT DRUG EFFLUX TRANSPORTER SUGE"/>
    <property type="match status" value="1"/>
</dbReference>
<dbReference type="InterPro" id="IPR000390">
    <property type="entry name" value="Small_drug/metabolite_transptr"/>
</dbReference>
<dbReference type="Pfam" id="PF00893">
    <property type="entry name" value="Multi_Drug_Res"/>
    <property type="match status" value="1"/>
</dbReference>
<evidence type="ECO:0000313" key="9">
    <source>
        <dbReference type="Proteomes" id="UP000250166"/>
    </source>
</evidence>
<protein>
    <submittedName>
        <fullName evidence="8">SMR family multidrug efflux pump</fullName>
    </submittedName>
</protein>
<feature type="transmembrane region" description="Helical" evidence="7">
    <location>
        <begin position="7"/>
        <end position="26"/>
    </location>
</feature>
<dbReference type="InterPro" id="IPR037185">
    <property type="entry name" value="EmrE-like"/>
</dbReference>
<sequence>MRLSANIAWVLVIVGGIVECFWVSGLKYADSVALYLLTGIGIFISFCCMIIACKKIEVSIAYSVFVGIGTSGVVLSEIVIFGQAFSWLKLGLIFVLLLSVIGLKLANKNDEQSADNALIANISEDLGLDEILESKESK</sequence>
<feature type="transmembrane region" description="Helical" evidence="7">
    <location>
        <begin position="87"/>
        <end position="106"/>
    </location>
</feature>
<name>A0A2X3BQ54_9HELI</name>
<evidence type="ECO:0000256" key="7">
    <source>
        <dbReference type="SAM" id="Phobius"/>
    </source>
</evidence>
<dbReference type="Proteomes" id="UP000250166">
    <property type="component" value="Unassembled WGS sequence"/>
</dbReference>
<proteinExistence type="inferred from homology"/>
<dbReference type="GO" id="GO:0005886">
    <property type="term" value="C:plasma membrane"/>
    <property type="evidence" value="ECO:0007669"/>
    <property type="project" value="UniProtKB-SubCell"/>
</dbReference>